<protein>
    <submittedName>
        <fullName evidence="3">Prolyl oligopeptidase family serine peptidase</fullName>
    </submittedName>
</protein>
<dbReference type="SUPFAM" id="SSF53474">
    <property type="entry name" value="alpha/beta-Hydrolases"/>
    <property type="match status" value="1"/>
</dbReference>
<dbReference type="GO" id="GO:0006508">
    <property type="term" value="P:proteolysis"/>
    <property type="evidence" value="ECO:0007669"/>
    <property type="project" value="InterPro"/>
</dbReference>
<feature type="domain" description="Peptidase S9 prolyl oligopeptidase catalytic" evidence="1">
    <location>
        <begin position="508"/>
        <end position="709"/>
    </location>
</feature>
<dbReference type="GO" id="GO:0004252">
    <property type="term" value="F:serine-type endopeptidase activity"/>
    <property type="evidence" value="ECO:0007669"/>
    <property type="project" value="InterPro"/>
</dbReference>
<dbReference type="GO" id="GO:0008239">
    <property type="term" value="F:dipeptidyl-peptidase activity"/>
    <property type="evidence" value="ECO:0007669"/>
    <property type="project" value="TreeGrafter"/>
</dbReference>
<dbReference type="Gene3D" id="3.40.50.1820">
    <property type="entry name" value="alpha/beta hydrolase"/>
    <property type="match status" value="1"/>
</dbReference>
<evidence type="ECO:0000313" key="4">
    <source>
        <dbReference type="Proteomes" id="UP001165378"/>
    </source>
</evidence>
<keyword evidence="4" id="KW-1185">Reference proteome</keyword>
<dbReference type="Pfam" id="PF00930">
    <property type="entry name" value="DPPIV_N"/>
    <property type="match status" value="1"/>
</dbReference>
<dbReference type="InterPro" id="IPR050278">
    <property type="entry name" value="Serine_Prot_S9B/DPPIV"/>
</dbReference>
<evidence type="ECO:0000313" key="3">
    <source>
        <dbReference type="EMBL" id="MCF2532948.1"/>
    </source>
</evidence>
<dbReference type="AlphaFoldDB" id="A0AA41U3P3"/>
<dbReference type="SUPFAM" id="SSF82171">
    <property type="entry name" value="DPP6 N-terminal domain-like"/>
    <property type="match status" value="1"/>
</dbReference>
<dbReference type="Proteomes" id="UP001165378">
    <property type="component" value="Unassembled WGS sequence"/>
</dbReference>
<name>A0AA41U3P3_9ACTN</name>
<organism evidence="3 4">
    <name type="scientific">Yinghuangia soli</name>
    <dbReference type="NCBI Taxonomy" id="2908204"/>
    <lineage>
        <taxon>Bacteria</taxon>
        <taxon>Bacillati</taxon>
        <taxon>Actinomycetota</taxon>
        <taxon>Actinomycetes</taxon>
        <taxon>Kitasatosporales</taxon>
        <taxon>Streptomycetaceae</taxon>
        <taxon>Yinghuangia</taxon>
    </lineage>
</organism>
<comment type="caution">
    <text evidence="3">The sequence shown here is derived from an EMBL/GenBank/DDBJ whole genome shotgun (WGS) entry which is preliminary data.</text>
</comment>
<dbReference type="InterPro" id="IPR029058">
    <property type="entry name" value="AB_hydrolase_fold"/>
</dbReference>
<dbReference type="PRINTS" id="PR00862">
    <property type="entry name" value="PROLIGOPTASE"/>
</dbReference>
<evidence type="ECO:0000259" key="2">
    <source>
        <dbReference type="Pfam" id="PF00930"/>
    </source>
</evidence>
<dbReference type="Pfam" id="PF00326">
    <property type="entry name" value="Peptidase_S9"/>
    <property type="match status" value="1"/>
</dbReference>
<evidence type="ECO:0000259" key="1">
    <source>
        <dbReference type="Pfam" id="PF00326"/>
    </source>
</evidence>
<dbReference type="EMBL" id="JAKFHA010000041">
    <property type="protein sequence ID" value="MCF2532948.1"/>
    <property type="molecule type" value="Genomic_DNA"/>
</dbReference>
<reference evidence="3" key="1">
    <citation type="submission" date="2022-01" db="EMBL/GenBank/DDBJ databases">
        <title>Genome-Based Taxonomic Classification of the Phylum Actinobacteria.</title>
        <authorList>
            <person name="Gao Y."/>
        </authorList>
    </citation>
    <scope>NUCLEOTIDE SEQUENCE</scope>
    <source>
        <strain evidence="3">KLBMP 8922</strain>
    </source>
</reference>
<gene>
    <name evidence="3" type="ORF">LZ495_37845</name>
</gene>
<dbReference type="InterPro" id="IPR001375">
    <property type="entry name" value="Peptidase_S9_cat"/>
</dbReference>
<dbReference type="Gene3D" id="2.140.10.30">
    <property type="entry name" value="Dipeptidylpeptidase IV, N-terminal domain"/>
    <property type="match status" value="1"/>
</dbReference>
<dbReference type="RefSeq" id="WP_235057719.1">
    <property type="nucleotide sequence ID" value="NZ_JAKFHA010000041.1"/>
</dbReference>
<dbReference type="InterPro" id="IPR002469">
    <property type="entry name" value="Peptidase_S9B_N"/>
</dbReference>
<dbReference type="InterPro" id="IPR002470">
    <property type="entry name" value="Peptidase_S9A"/>
</dbReference>
<feature type="domain" description="Dipeptidylpeptidase IV N-terminal" evidence="2">
    <location>
        <begin position="114"/>
        <end position="400"/>
    </location>
</feature>
<accession>A0AA41U3P3</accession>
<proteinExistence type="predicted"/>
<sequence>MRSEITFPRQHARTQRFTLGVPRAFTITGGAGGSGTTVLFLRSRSGDDRTTCLWAYEPGSGERIVADPAVLLGGAEEHLSAEERARRERSREGSAGVVGYAVDKAGTVAAFTLSGRLFAADLAAGTVAELDTPGPVIDPRPAPDGRLIAYTAGGELRVIGTDGTGDRALATPENPEITWGVAEFIAAEEMQRFRGYWWSPDGTALIAARVDNAPVDRWWIADPANPASAPQEIAYPAAGTPNADVTLFAFAAASGDRTELTWDRKEFPYVVNVSWSASGAPLLVVQTRDQRTERVLTANTATGETAEQHTSQDPVWHDIIPGAPAWTPNGTLLRVEDADGARRVSVDGRALTDAQLHIRSVVDITATDVLVTASAGTAAEDPETGEIHVYRVTADGAERVSTTPGVHNAIRSGATTILVSSSLDRFGPKVTVLQDGAVVGEIASYAETPVLTAEVELTTAGPNRIPCAILLPSGFDPTSGEKLPVLMDPYGGPHGQRVVAARNPHLTSQWFADQGFAVIVADGRGTPHYSPEWEKAIVDDFAGATLDDQIEALQSLAVDRSYLDLTRVGIRGWSYGGYLAALAILRRPDVFHAGVSGAPVTDWHLYDTHYTERYLGHPAEQPEVYKANSLCLGGELGEAAEQVNPLMIIHGLADDNVVAAHTLRLSSALLAAGRPHEVLPLSGVTHMTPQEEVAENLLLLQVDFLKRSLTA</sequence>
<dbReference type="PANTHER" id="PTHR11731:SF193">
    <property type="entry name" value="DIPEPTIDYL PEPTIDASE 9"/>
    <property type="match status" value="1"/>
</dbReference>
<dbReference type="PANTHER" id="PTHR11731">
    <property type="entry name" value="PROTEASE FAMILY S9B,C DIPEPTIDYL-PEPTIDASE IV-RELATED"/>
    <property type="match status" value="1"/>
</dbReference>